<sequence length="252" mass="28211">MSYEAEVLTYQPIGSDKKAPTIDRIGAMAKSARTRMSVQIYEDGTSDWTMEKLTPKRNTLMKDLTPPNPMPQTQKTRVLRDGTGYFYDGQGKLLHTNPVPIQSFMPVLSRMKKDPTAANAVIGVKSTQEVMALVATAKQQGSIVQYLGNNVMSVRSTVRSANRNARGGFANYAQVDILNTKLGIVLGSSLYNEANELVCQTFYRYKLNDDKNKLIPQVIHTKQWDTNSRTNLRVETINNTQFDNIVIKNNQG</sequence>
<dbReference type="RefSeq" id="WP_166693949.1">
    <property type="nucleotide sequence ID" value="NZ_WAEL01000012.1"/>
</dbReference>
<accession>A0ABX0QRP2</accession>
<evidence type="ECO:0000313" key="1">
    <source>
        <dbReference type="EMBL" id="NID13423.1"/>
    </source>
</evidence>
<comment type="caution">
    <text evidence="1">The sequence shown here is derived from an EMBL/GenBank/DDBJ whole genome shotgun (WGS) entry which is preliminary data.</text>
</comment>
<dbReference type="Proteomes" id="UP000606008">
    <property type="component" value="Unassembled WGS sequence"/>
</dbReference>
<evidence type="ECO:0000313" key="2">
    <source>
        <dbReference type="Proteomes" id="UP000606008"/>
    </source>
</evidence>
<name>A0ABX0QRP2_9BACT</name>
<dbReference type="EMBL" id="WAEL01000012">
    <property type="protein sequence ID" value="NID13423.1"/>
    <property type="molecule type" value="Genomic_DNA"/>
</dbReference>
<organism evidence="1 2">
    <name type="scientific">Fibrivirga algicola</name>
    <dbReference type="NCBI Taxonomy" id="2950420"/>
    <lineage>
        <taxon>Bacteria</taxon>
        <taxon>Pseudomonadati</taxon>
        <taxon>Bacteroidota</taxon>
        <taxon>Cytophagia</taxon>
        <taxon>Cytophagales</taxon>
        <taxon>Spirosomataceae</taxon>
        <taxon>Fibrivirga</taxon>
    </lineage>
</organism>
<keyword evidence="2" id="KW-1185">Reference proteome</keyword>
<protein>
    <submittedName>
        <fullName evidence="1">Uncharacterized protein</fullName>
    </submittedName>
</protein>
<proteinExistence type="predicted"/>
<gene>
    <name evidence="1" type="ORF">F7231_24855</name>
</gene>
<reference evidence="1" key="1">
    <citation type="submission" date="2024-05" db="EMBL/GenBank/DDBJ databases">
        <authorList>
            <person name="Jung D.-H."/>
        </authorList>
    </citation>
    <scope>NUCLEOTIDE SEQUENCE</scope>
    <source>
        <strain evidence="1">JA-25</strain>
    </source>
</reference>